<feature type="coiled-coil region" evidence="1">
    <location>
        <begin position="151"/>
        <end position="178"/>
    </location>
</feature>
<reference evidence="3" key="1">
    <citation type="submission" date="2021-01" db="EMBL/GenBank/DDBJ databases">
        <title>Genome public.</title>
        <authorList>
            <person name="Liu C."/>
            <person name="Sun Q."/>
        </authorList>
    </citation>
    <scope>NUCLEOTIDE SEQUENCE [LARGE SCALE GENOMIC DNA]</scope>
    <source>
        <strain evidence="3">YIM B02505</strain>
    </source>
</reference>
<comment type="caution">
    <text evidence="2">The sequence shown here is derived from an EMBL/GenBank/DDBJ whole genome shotgun (WGS) entry which is preliminary data.</text>
</comment>
<keyword evidence="3" id="KW-1185">Reference proteome</keyword>
<protein>
    <submittedName>
        <fullName evidence="2">Uncharacterized protein</fullName>
    </submittedName>
</protein>
<name>A0ABS1EUY3_9CLOT</name>
<gene>
    <name evidence="2" type="ORF">JHL18_21435</name>
</gene>
<proteinExistence type="predicted"/>
<accession>A0ABS1EUY3</accession>
<evidence type="ECO:0000256" key="1">
    <source>
        <dbReference type="SAM" id="Coils"/>
    </source>
</evidence>
<sequence>MVSFSLELELIKPLLSKEKEELKKKRVYLSSEKERLEKEEKSIENILRNLELFNATYGYLSEEIELKDLSEEQVQKLPYNRIEIVEAAKKKLEAAKKFLDKKYSEAEEQKNVFVKFCEAEILDVKLKEMATAGVRFKNTFKDIVEWQKMMSERISRTIEIAQNDIREHDKEVQQFINQLHSYLVTMVHELKAIPKKTRIKVEEEWKEVFIFNVPEWEEKEGKEELAKHIDWMLNQLEGDRFKDENGMELAEQAKKEIEKWLQSKQLLQIVMKQNTIKVKCRKVTNDGKMRSAPFSWEVSNSWSGGEKWSKNMSLFLGILNYLAEKRKQIMPTTRHYRTVIVDNPFGKASSDHVLDPVFFIAEQLGFQIIALTAHAEGKFIRTYFPIVYSLRLRSSSDNSTQIMTKEREIKHTFFRDNDPDTLIRLGEGRQLGFDLDSLFKNSEA</sequence>
<dbReference type="EMBL" id="JAENHN010000059">
    <property type="protein sequence ID" value="MBK1813189.1"/>
    <property type="molecule type" value="Genomic_DNA"/>
</dbReference>
<keyword evidence="1" id="KW-0175">Coiled coil</keyword>
<evidence type="ECO:0000313" key="2">
    <source>
        <dbReference type="EMBL" id="MBK1813189.1"/>
    </source>
</evidence>
<organism evidence="2 3">
    <name type="scientific">Clostridium yunnanense</name>
    <dbReference type="NCBI Taxonomy" id="2800325"/>
    <lineage>
        <taxon>Bacteria</taxon>
        <taxon>Bacillati</taxon>
        <taxon>Bacillota</taxon>
        <taxon>Clostridia</taxon>
        <taxon>Eubacteriales</taxon>
        <taxon>Clostridiaceae</taxon>
        <taxon>Clostridium</taxon>
    </lineage>
</organism>
<dbReference type="Proteomes" id="UP000596739">
    <property type="component" value="Unassembled WGS sequence"/>
</dbReference>
<feature type="coiled-coil region" evidence="1">
    <location>
        <begin position="19"/>
        <end position="56"/>
    </location>
</feature>
<evidence type="ECO:0000313" key="3">
    <source>
        <dbReference type="Proteomes" id="UP000596739"/>
    </source>
</evidence>
<feature type="coiled-coil region" evidence="1">
    <location>
        <begin position="82"/>
        <end position="109"/>
    </location>
</feature>